<sequence>MMDIRHFANLHGRARTRKAVLILERIEREWRSMDSPSYERSLVYARGLAEFMAISDESPEEVVLAAQNFLSSKADLQAINRFRHALMAASGQRPADWDFVAEPRPPLSRATSRPGMRVYLEDIRSPFNVGSVFRTAEALGFEEIILSPECADPLHPRALRTSMGTVERLPWRRAPTSELAAMEGVFALEVGGIALQEFDFPLPGIMVLGSEELGISRETLGFCRRGCAEIPLVGTNASLNVATAFGIAGFAWLSL</sequence>
<dbReference type="InterPro" id="IPR029026">
    <property type="entry name" value="tRNA_m1G_MTases_N"/>
</dbReference>
<dbReference type="Pfam" id="PF00588">
    <property type="entry name" value="SpoU_methylase"/>
    <property type="match status" value="1"/>
</dbReference>
<dbReference type="InterPro" id="IPR051259">
    <property type="entry name" value="rRNA_Methyltransferase"/>
</dbReference>
<dbReference type="PANTHER" id="PTHR43191:SF2">
    <property type="entry name" value="RRNA METHYLTRANSFERASE 3, MITOCHONDRIAL"/>
    <property type="match status" value="1"/>
</dbReference>
<accession>A0A3P3XUH6</accession>
<dbReference type="GO" id="GO:0003723">
    <property type="term" value="F:RNA binding"/>
    <property type="evidence" value="ECO:0007669"/>
    <property type="project" value="InterPro"/>
</dbReference>
<keyword evidence="1" id="KW-0489">Methyltransferase</keyword>
<name>A0A3P3XUH6_9SPIR</name>
<keyword evidence="2" id="KW-0808">Transferase</keyword>
<organism evidence="4">
    <name type="scientific">uncultured spirochete</name>
    <dbReference type="NCBI Taxonomy" id="156406"/>
    <lineage>
        <taxon>Bacteria</taxon>
        <taxon>Pseudomonadati</taxon>
        <taxon>Spirochaetota</taxon>
        <taxon>Spirochaetia</taxon>
        <taxon>Spirochaetales</taxon>
        <taxon>environmental samples</taxon>
    </lineage>
</organism>
<proteinExistence type="predicted"/>
<dbReference type="GO" id="GO:0032259">
    <property type="term" value="P:methylation"/>
    <property type="evidence" value="ECO:0007669"/>
    <property type="project" value="UniProtKB-KW"/>
</dbReference>
<dbReference type="CDD" id="cd18082">
    <property type="entry name" value="SpoU-like_family"/>
    <property type="match status" value="1"/>
</dbReference>
<evidence type="ECO:0000256" key="2">
    <source>
        <dbReference type="ARBA" id="ARBA00022679"/>
    </source>
</evidence>
<dbReference type="PANTHER" id="PTHR43191">
    <property type="entry name" value="RRNA METHYLTRANSFERASE 3"/>
    <property type="match status" value="1"/>
</dbReference>
<dbReference type="EMBL" id="FWDO01000008">
    <property type="protein sequence ID" value="SLM19940.1"/>
    <property type="molecule type" value="Genomic_DNA"/>
</dbReference>
<dbReference type="InterPro" id="IPR001537">
    <property type="entry name" value="SpoU_MeTrfase"/>
</dbReference>
<dbReference type="Gene3D" id="3.40.1280.10">
    <property type="match status" value="1"/>
</dbReference>
<evidence type="ECO:0000313" key="4">
    <source>
        <dbReference type="EMBL" id="SLM19940.1"/>
    </source>
</evidence>
<feature type="domain" description="tRNA/rRNA methyltransferase SpoU type" evidence="3">
    <location>
        <begin position="116"/>
        <end position="248"/>
    </location>
</feature>
<dbReference type="InterPro" id="IPR029028">
    <property type="entry name" value="Alpha/beta_knot_MTases"/>
</dbReference>
<dbReference type="GO" id="GO:0008173">
    <property type="term" value="F:RNA methyltransferase activity"/>
    <property type="evidence" value="ECO:0007669"/>
    <property type="project" value="InterPro"/>
</dbReference>
<protein>
    <recommendedName>
        <fullName evidence="3">tRNA/rRNA methyltransferase SpoU type domain-containing protein</fullName>
    </recommendedName>
</protein>
<evidence type="ECO:0000259" key="3">
    <source>
        <dbReference type="Pfam" id="PF00588"/>
    </source>
</evidence>
<dbReference type="SUPFAM" id="SSF75217">
    <property type="entry name" value="alpha/beta knot"/>
    <property type="match status" value="1"/>
</dbReference>
<dbReference type="GO" id="GO:0006396">
    <property type="term" value="P:RNA processing"/>
    <property type="evidence" value="ECO:0007669"/>
    <property type="project" value="InterPro"/>
</dbReference>
<evidence type="ECO:0000256" key="1">
    <source>
        <dbReference type="ARBA" id="ARBA00022603"/>
    </source>
</evidence>
<reference evidence="4" key="1">
    <citation type="submission" date="2017-02" db="EMBL/GenBank/DDBJ databases">
        <authorList>
            <person name="Regsiter A."/>
            <person name="William W."/>
        </authorList>
    </citation>
    <scope>NUCLEOTIDE SEQUENCE</scope>
    <source>
        <strain evidence="4">BdmA 4</strain>
    </source>
</reference>
<dbReference type="AlphaFoldDB" id="A0A3P3XUH6"/>
<gene>
    <name evidence="4" type="ORF">SPIRO4BDMA_80047</name>
</gene>